<name>A0ACB9QEZ9_9MYRT</name>
<keyword evidence="2" id="KW-1185">Reference proteome</keyword>
<dbReference type="Proteomes" id="UP001057402">
    <property type="component" value="Chromosome 6"/>
</dbReference>
<accession>A0ACB9QEZ9</accession>
<evidence type="ECO:0000313" key="1">
    <source>
        <dbReference type="EMBL" id="KAI4363995.1"/>
    </source>
</evidence>
<proteinExistence type="predicted"/>
<evidence type="ECO:0000313" key="2">
    <source>
        <dbReference type="Proteomes" id="UP001057402"/>
    </source>
</evidence>
<organism evidence="1 2">
    <name type="scientific">Melastoma candidum</name>
    <dbReference type="NCBI Taxonomy" id="119954"/>
    <lineage>
        <taxon>Eukaryota</taxon>
        <taxon>Viridiplantae</taxon>
        <taxon>Streptophyta</taxon>
        <taxon>Embryophyta</taxon>
        <taxon>Tracheophyta</taxon>
        <taxon>Spermatophyta</taxon>
        <taxon>Magnoliopsida</taxon>
        <taxon>eudicotyledons</taxon>
        <taxon>Gunneridae</taxon>
        <taxon>Pentapetalae</taxon>
        <taxon>rosids</taxon>
        <taxon>malvids</taxon>
        <taxon>Myrtales</taxon>
        <taxon>Melastomataceae</taxon>
        <taxon>Melastomatoideae</taxon>
        <taxon>Melastomateae</taxon>
        <taxon>Melastoma</taxon>
    </lineage>
</organism>
<sequence length="209" mass="22755">MRKPFRVIRSNPSGVPMKNIVAVDNKDRVAVPSRVESGSTAVGKPAESRIGTTAIEFPTGGDEVPMNGEALLVGSDKDKGEAKVELYAINGETGKEGIRTMRMQGNYKRKPLYILVDSGSTHNFLDLSTVKGLNIAVESITPVTVAVADGRSVFCNKMVSKFSRVIQGVEFQADFYILTLGGCEMILGVDWLGQLGDITWNFRMSTMKF</sequence>
<gene>
    <name evidence="1" type="ORF">MLD38_020143</name>
</gene>
<protein>
    <submittedName>
        <fullName evidence="1">Uncharacterized protein</fullName>
    </submittedName>
</protein>
<comment type="caution">
    <text evidence="1">The sequence shown here is derived from an EMBL/GenBank/DDBJ whole genome shotgun (WGS) entry which is preliminary data.</text>
</comment>
<dbReference type="EMBL" id="CM042885">
    <property type="protein sequence ID" value="KAI4363995.1"/>
    <property type="molecule type" value="Genomic_DNA"/>
</dbReference>
<reference evidence="2" key="1">
    <citation type="journal article" date="2023" name="Front. Plant Sci.">
        <title>Chromosomal-level genome assembly of Melastoma candidum provides insights into trichome evolution.</title>
        <authorList>
            <person name="Zhong Y."/>
            <person name="Wu W."/>
            <person name="Sun C."/>
            <person name="Zou P."/>
            <person name="Liu Y."/>
            <person name="Dai S."/>
            <person name="Zhou R."/>
        </authorList>
    </citation>
    <scope>NUCLEOTIDE SEQUENCE [LARGE SCALE GENOMIC DNA]</scope>
</reference>